<evidence type="ECO:0000313" key="3">
    <source>
        <dbReference type="EMBL" id="CBZ50876.1"/>
    </source>
</evidence>
<dbReference type="OMA" id="VVQAMCD"/>
<dbReference type="eggNOG" id="ENOG502R0DH">
    <property type="taxonomic scope" value="Eukaryota"/>
</dbReference>
<dbReference type="PANTHER" id="PTHR32258:SF28">
    <property type="entry name" value="PROTEIN NETWORKED 3A-RELATED"/>
    <property type="match status" value="1"/>
</dbReference>
<organism evidence="3 5">
    <name type="scientific">Neospora caninum (strain Liverpool)</name>
    <dbReference type="NCBI Taxonomy" id="572307"/>
    <lineage>
        <taxon>Eukaryota</taxon>
        <taxon>Sar</taxon>
        <taxon>Alveolata</taxon>
        <taxon>Apicomplexa</taxon>
        <taxon>Conoidasida</taxon>
        <taxon>Coccidia</taxon>
        <taxon>Eucoccidiorida</taxon>
        <taxon>Eimeriorina</taxon>
        <taxon>Sarcocystidae</taxon>
        <taxon>Neospora</taxon>
    </lineage>
</organism>
<reference evidence="4" key="4">
    <citation type="journal article" date="2015" name="PLoS ONE">
        <title>Comprehensive Evaluation of Toxoplasma gondii VEG and Neospora caninum LIV Genomes with Tachyzoite Stage Transcriptome and Proteome Defines Novel Transcript Features.</title>
        <authorList>
            <person name="Ramaprasad A."/>
            <person name="Mourier T."/>
            <person name="Naeem R."/>
            <person name="Malas T.B."/>
            <person name="Moussa E."/>
            <person name="Panigrahi A."/>
            <person name="Vermont S.J."/>
            <person name="Otto T.D."/>
            <person name="Wastling J."/>
            <person name="Pain A."/>
        </authorList>
    </citation>
    <scope>NUCLEOTIDE SEQUENCE</scope>
    <source>
        <strain evidence="4">Liverpool</strain>
    </source>
</reference>
<feature type="region of interest" description="Disordered" evidence="1">
    <location>
        <begin position="335"/>
        <end position="354"/>
    </location>
</feature>
<evidence type="ECO:0000256" key="1">
    <source>
        <dbReference type="SAM" id="MobiDB-lite"/>
    </source>
</evidence>
<keyword evidence="2" id="KW-0812">Transmembrane</keyword>
<dbReference type="InterPro" id="IPR051861">
    <property type="entry name" value="NET_actin-binding_domain"/>
</dbReference>
<reference evidence="5" key="3">
    <citation type="journal article" date="2012" name="PLoS Pathog.">
        <title>Comparative genomics of the apicomplexan parasites Toxoplasma gondii and Neospora caninum: Coccidia differing in host range and transmission strategy.</title>
        <authorList>
            <person name="Reid A.J."/>
            <person name="Vermont S.J."/>
            <person name="Cotton J.A."/>
            <person name="Harris D."/>
            <person name="Hill-Cawthorne G.A."/>
            <person name="Konen-Waisman S."/>
            <person name="Latham S.M."/>
            <person name="Mourier T."/>
            <person name="Norton R."/>
            <person name="Quail M.A."/>
            <person name="Sanders M."/>
            <person name="Shanmugam D."/>
            <person name="Sohal A."/>
            <person name="Wasmuth J.D."/>
            <person name="Brunk B."/>
            <person name="Grigg M.E."/>
            <person name="Howard J.C."/>
            <person name="Parkinson J."/>
            <person name="Roos D.S."/>
            <person name="Trees A.J."/>
            <person name="Berriman M."/>
            <person name="Pain A."/>
            <person name="Wastling J.M."/>
        </authorList>
    </citation>
    <scope>NUCLEOTIDE SEQUENCE [LARGE SCALE GENOMIC DNA]</scope>
    <source>
        <strain evidence="5">Liverpool</strain>
    </source>
</reference>
<keyword evidence="2" id="KW-0472">Membrane</keyword>
<dbReference type="Proteomes" id="UP000007494">
    <property type="component" value="Chromosome IX"/>
</dbReference>
<dbReference type="AlphaFoldDB" id="F0VB92"/>
<protein>
    <submittedName>
        <fullName evidence="3">Uncharacterized protein</fullName>
    </submittedName>
</protein>
<sequence length="585" mass="64088">MEVAGTVKVTAGEAEARGERSGWDDSRTEWRGRTERRRGRRSRTNASSFGVQTLVFCGILLSVASYVLVRNRQRLTRLLAEHDPALKRTAAVPEAQPLSLDVLSPLGIAVAGPEARDTVDGAESTAGVALTKKLARQHYALSLFLAATAIGFALYSRRLPFLDLFRRPAAPPEEPSLVRHVFQLFSGGPQVERTAAEIERLAYEQLGSGSSQTSDTSVGDVVAWLFGGFEARGEPEEASVASYLVGVVQDGLAQLTGAIQGAGSVNVGPSFGKWFVFAATLYFAGWVTSRTIRAETRDVEGRWGVVERQAVEREALADEGERVADRLTRQVAQLETRRQEAEADAERQRTERLEKSRRGLQLLREVVQRAEADVASMEEAVRKAEEQKASREAQQDEAAALAAQMVAANEEVEHLEARLVVLEEELNAVSLNVAKLMMLAEGLPPKKAGGKAKRTSPESESAEMERVESETGVMLTVLDELNDRVAAATTQRDAIAARVGSLAADSRRKAERPQREKEEESKQQMQMMCEEIERIEAERTAVNARVADLEARVERATSKIEEIRQAAESNVDATKLRSVIRATEG</sequence>
<evidence type="ECO:0000313" key="4">
    <source>
        <dbReference type="EMBL" id="CEL68178.1"/>
    </source>
</evidence>
<feature type="compositionally biased region" description="Basic and acidic residues" evidence="1">
    <location>
        <begin position="505"/>
        <end position="522"/>
    </location>
</feature>
<feature type="transmembrane region" description="Helical" evidence="2">
    <location>
        <begin position="139"/>
        <end position="156"/>
    </location>
</feature>
<evidence type="ECO:0000256" key="2">
    <source>
        <dbReference type="SAM" id="Phobius"/>
    </source>
</evidence>
<feature type="region of interest" description="Disordered" evidence="1">
    <location>
        <begin position="1"/>
        <end position="44"/>
    </location>
</feature>
<accession>F0VB92</accession>
<dbReference type="OrthoDB" id="10425199at2759"/>
<dbReference type="GeneID" id="13441908"/>
<proteinExistence type="predicted"/>
<feature type="region of interest" description="Disordered" evidence="1">
    <location>
        <begin position="444"/>
        <end position="468"/>
    </location>
</feature>
<dbReference type="RefSeq" id="XP_003880909.1">
    <property type="nucleotide sequence ID" value="XM_003880860.1"/>
</dbReference>
<feature type="compositionally biased region" description="Basic and acidic residues" evidence="1">
    <location>
        <begin position="14"/>
        <end position="33"/>
    </location>
</feature>
<evidence type="ECO:0000313" key="5">
    <source>
        <dbReference type="Proteomes" id="UP000007494"/>
    </source>
</evidence>
<dbReference type="InParanoid" id="F0VB92"/>
<keyword evidence="2" id="KW-1133">Transmembrane helix</keyword>
<keyword evidence="5" id="KW-1185">Reference proteome</keyword>
<dbReference type="PANTHER" id="PTHR32258">
    <property type="entry name" value="PROTEIN NETWORKED 4A"/>
    <property type="match status" value="1"/>
</dbReference>
<reference evidence="3" key="1">
    <citation type="submission" date="2011-02" db="EMBL/GenBank/DDBJ databases">
        <authorList>
            <person name="Aslett M."/>
        </authorList>
    </citation>
    <scope>NUCLEOTIDE SEQUENCE</scope>
    <source>
        <strain evidence="3">Liverpool</strain>
    </source>
</reference>
<feature type="region of interest" description="Disordered" evidence="1">
    <location>
        <begin position="499"/>
        <end position="522"/>
    </location>
</feature>
<reference evidence="3" key="2">
    <citation type="submission" date="2011-03" db="EMBL/GenBank/DDBJ databases">
        <title>Comparative genomics and transcriptomics of Neospora caninum and Toxoplasma gondii.</title>
        <authorList>
            <person name="Reid A.J."/>
            <person name="Sohal A."/>
            <person name="Harris D."/>
            <person name="Quail M."/>
            <person name="Sanders M."/>
            <person name="Berriman M."/>
            <person name="Wastling J.M."/>
            <person name="Pain A."/>
        </authorList>
    </citation>
    <scope>NUCLEOTIDE SEQUENCE</scope>
    <source>
        <strain evidence="3">Liverpool</strain>
    </source>
</reference>
<name>F0VB92_NEOCL</name>
<dbReference type="EMBL" id="LN714484">
    <property type="protein sequence ID" value="CEL68178.1"/>
    <property type="molecule type" value="Genomic_DNA"/>
</dbReference>
<dbReference type="VEuPathDB" id="ToxoDB:NCLIV_039510"/>
<feature type="compositionally biased region" description="Basic residues" evidence="1">
    <location>
        <begin position="34"/>
        <end position="43"/>
    </location>
</feature>
<dbReference type="EMBL" id="FR823385">
    <property type="protein sequence ID" value="CBZ50876.1"/>
    <property type="molecule type" value="Genomic_DNA"/>
</dbReference>
<gene>
    <name evidence="4" type="ORF">BN1204_039510</name>
    <name evidence="3" type="ORF">NCLIV_039510</name>
</gene>
<feature type="transmembrane region" description="Helical" evidence="2">
    <location>
        <begin position="49"/>
        <end position="69"/>
    </location>
</feature>